<gene>
    <name evidence="2" type="ORF">LXN57_10145</name>
</gene>
<comment type="caution">
    <text evidence="2">The sequence shown here is derived from an EMBL/GenBank/DDBJ whole genome shotgun (WGS) entry which is preliminary data.</text>
</comment>
<dbReference type="InterPro" id="IPR000415">
    <property type="entry name" value="Nitroreductase-like"/>
</dbReference>
<evidence type="ECO:0000313" key="3">
    <source>
        <dbReference type="Proteomes" id="UP001523216"/>
    </source>
</evidence>
<dbReference type="SUPFAM" id="SSF55469">
    <property type="entry name" value="FMN-dependent nitroreductase-like"/>
    <property type="match status" value="1"/>
</dbReference>
<feature type="compositionally biased region" description="Basic and acidic residues" evidence="1">
    <location>
        <begin position="297"/>
        <end position="309"/>
    </location>
</feature>
<reference evidence="2 3" key="1">
    <citation type="submission" date="2022-06" db="EMBL/GenBank/DDBJ databases">
        <title>Actinoplanes abujensis sp. nov., isolated from Nigerian arid soil.</title>
        <authorList>
            <person name="Ding P."/>
        </authorList>
    </citation>
    <scope>NUCLEOTIDE SEQUENCE [LARGE SCALE GENOMIC DNA]</scope>
    <source>
        <strain evidence="3">TRM88002</strain>
    </source>
</reference>
<proteinExistence type="predicted"/>
<dbReference type="Gene3D" id="3.40.109.10">
    <property type="entry name" value="NADH Oxidase"/>
    <property type="match status" value="1"/>
</dbReference>
<name>A0ABT0XXJ7_9ACTN</name>
<protein>
    <recommendedName>
        <fullName evidence="4">Nitroreductase</fullName>
    </recommendedName>
</protein>
<evidence type="ECO:0008006" key="4">
    <source>
        <dbReference type="Google" id="ProtNLM"/>
    </source>
</evidence>
<dbReference type="Proteomes" id="UP001523216">
    <property type="component" value="Unassembled WGS sequence"/>
</dbReference>
<feature type="region of interest" description="Disordered" evidence="1">
    <location>
        <begin position="297"/>
        <end position="324"/>
    </location>
</feature>
<organism evidence="2 3">
    <name type="scientific">Paractinoplanes hotanensis</name>
    <dbReference type="NCBI Taxonomy" id="2906497"/>
    <lineage>
        <taxon>Bacteria</taxon>
        <taxon>Bacillati</taxon>
        <taxon>Actinomycetota</taxon>
        <taxon>Actinomycetes</taxon>
        <taxon>Micromonosporales</taxon>
        <taxon>Micromonosporaceae</taxon>
        <taxon>Paractinoplanes</taxon>
    </lineage>
</organism>
<accession>A0ABT0XXJ7</accession>
<keyword evidence="3" id="KW-1185">Reference proteome</keyword>
<evidence type="ECO:0000256" key="1">
    <source>
        <dbReference type="SAM" id="MobiDB-lite"/>
    </source>
</evidence>
<sequence>MTWVSVLREREALFRRAPSAHNTQPWTIDYRDDEIVIGADPDRSLPGSDPSGRDLALGLGAFAETCLIVAADAGLPVACDLSDPRRIRLVPAAERYDTIFHRADIEARRVNRGPYEPGLLDLVVLAGLEPGIVHVRSRALAGDLAEADRWMFGTPPVARELRAWLRLNPRDPRYDRDGLTDRALGLSRLEARVLSAALRAYPLTRQLGLPALLAASGQSLLRYDGSVLVLTDRGDDPRDAGRRLLRTWLRLARFGLAVHPLSQLLDCPATAARLAGRVGATPLAVFRVGYPRHEAARSSRLPARTDGRGEAAVQPPSQLPHSGYSPARVRILFGDRINRS</sequence>
<dbReference type="EMBL" id="JAMQOL010000012">
    <property type="protein sequence ID" value="MCM4077927.1"/>
    <property type="molecule type" value="Genomic_DNA"/>
</dbReference>
<dbReference type="RefSeq" id="WP_251797778.1">
    <property type="nucleotide sequence ID" value="NZ_JAMQOL010000012.1"/>
</dbReference>
<evidence type="ECO:0000313" key="2">
    <source>
        <dbReference type="EMBL" id="MCM4077927.1"/>
    </source>
</evidence>